<evidence type="ECO:0000313" key="3">
    <source>
        <dbReference type="Proteomes" id="UP000031523"/>
    </source>
</evidence>
<dbReference type="KEGG" id="sals:SLNWT_2147"/>
<dbReference type="AlphaFoldDB" id="A0A0B5EJR2"/>
<reference evidence="2 3" key="1">
    <citation type="submission" date="2015-01" db="EMBL/GenBank/DDBJ databases">
        <title>Enhanced salinomycin production by adjusting the supply of polyketide extender units in Streptomyce albus DSM 41398.</title>
        <authorList>
            <person name="Lu C."/>
        </authorList>
    </citation>
    <scope>NUCLEOTIDE SEQUENCE [LARGE SCALE GENOMIC DNA]</scope>
    <source>
        <strain evidence="3">ATCC 21838 / DSM 41398 / FERM P-419 / JCM 4703 / NBRC 107858</strain>
    </source>
</reference>
<evidence type="ECO:0000256" key="1">
    <source>
        <dbReference type="SAM" id="MobiDB-lite"/>
    </source>
</evidence>
<protein>
    <submittedName>
        <fullName evidence="2">Uncharacterized protein</fullName>
    </submittedName>
</protein>
<dbReference type="EMBL" id="CP010519">
    <property type="protein sequence ID" value="AJE82523.1"/>
    <property type="molecule type" value="Genomic_DNA"/>
</dbReference>
<feature type="compositionally biased region" description="Low complexity" evidence="1">
    <location>
        <begin position="12"/>
        <end position="23"/>
    </location>
</feature>
<keyword evidence="3" id="KW-1185">Reference proteome</keyword>
<feature type="region of interest" description="Disordered" evidence="1">
    <location>
        <begin position="1"/>
        <end position="79"/>
    </location>
</feature>
<organism evidence="2 3">
    <name type="scientific">Streptomyces albus (strain ATCC 21838 / DSM 41398 / FERM P-419 / JCM 4703 / NBRC 107858)</name>
    <dbReference type="NCBI Taxonomy" id="1081613"/>
    <lineage>
        <taxon>Bacteria</taxon>
        <taxon>Bacillati</taxon>
        <taxon>Actinomycetota</taxon>
        <taxon>Actinomycetes</taxon>
        <taxon>Kitasatosporales</taxon>
        <taxon>Streptomycetaceae</taxon>
        <taxon>Streptomyces</taxon>
    </lineage>
</organism>
<evidence type="ECO:0000313" key="2">
    <source>
        <dbReference type="EMBL" id="AJE82523.1"/>
    </source>
</evidence>
<gene>
    <name evidence="2" type="ORF">SLNWT_2147</name>
</gene>
<name>A0A0B5EJR2_STRA4</name>
<feature type="compositionally biased region" description="Basic and acidic residues" evidence="1">
    <location>
        <begin position="70"/>
        <end position="79"/>
    </location>
</feature>
<sequence length="79" mass="7915">MGHGASTPLAQLLGPEGHPGPRLGRPPRPHLLAHRGGLGELRGEGVPGARSPTAGPGEGCMSKAGARTPAPERRIAFGA</sequence>
<proteinExistence type="predicted"/>
<accession>A0A0B5EJR2</accession>
<dbReference type="Proteomes" id="UP000031523">
    <property type="component" value="Chromosome"/>
</dbReference>